<protein>
    <submittedName>
        <fullName evidence="1">Uncharacterized protein</fullName>
    </submittedName>
</protein>
<accession>A0A194QDH4</accession>
<dbReference type="Proteomes" id="UP000053268">
    <property type="component" value="Unassembled WGS sequence"/>
</dbReference>
<sequence length="113" mass="12902">MSVMGKVVIPNLSRRNFVKIGAALQSVKSNNYFTYTQELSQPLDRKPERVTAEEAFKKCLKSVGHGNFMYRVLPTRLEENSTENEKLVQHGCMDFAKRHGYDSLEEHIVPGDN</sequence>
<name>A0A194QDH4_PAPXU</name>
<reference evidence="1 2" key="1">
    <citation type="journal article" date="2015" name="Nat. Commun.">
        <title>Outbred genome sequencing and CRISPR/Cas9 gene editing in butterflies.</title>
        <authorList>
            <person name="Li X."/>
            <person name="Fan D."/>
            <person name="Zhang W."/>
            <person name="Liu G."/>
            <person name="Zhang L."/>
            <person name="Zhao L."/>
            <person name="Fang X."/>
            <person name="Chen L."/>
            <person name="Dong Y."/>
            <person name="Chen Y."/>
            <person name="Ding Y."/>
            <person name="Zhao R."/>
            <person name="Feng M."/>
            <person name="Zhu Y."/>
            <person name="Feng Y."/>
            <person name="Jiang X."/>
            <person name="Zhu D."/>
            <person name="Xiang H."/>
            <person name="Feng X."/>
            <person name="Li S."/>
            <person name="Wang J."/>
            <person name="Zhang G."/>
            <person name="Kronforst M.R."/>
            <person name="Wang W."/>
        </authorList>
    </citation>
    <scope>NUCLEOTIDE SEQUENCE [LARGE SCALE GENOMIC DNA]</scope>
    <source>
        <strain evidence="1">Ya'a_city_454_Px</strain>
        <tissue evidence="1">Whole body</tissue>
    </source>
</reference>
<proteinExistence type="predicted"/>
<dbReference type="AlphaFoldDB" id="A0A194QDH4"/>
<evidence type="ECO:0000313" key="1">
    <source>
        <dbReference type="EMBL" id="KPJ03598.1"/>
    </source>
</evidence>
<dbReference type="STRING" id="66420.A0A194QDH4"/>
<evidence type="ECO:0000313" key="2">
    <source>
        <dbReference type="Proteomes" id="UP000053268"/>
    </source>
</evidence>
<gene>
    <name evidence="1" type="ORF">RR46_04210</name>
</gene>
<keyword evidence="2" id="KW-1185">Reference proteome</keyword>
<dbReference type="EMBL" id="KQ459144">
    <property type="protein sequence ID" value="KPJ03598.1"/>
    <property type="molecule type" value="Genomic_DNA"/>
</dbReference>
<organism evidence="1 2">
    <name type="scientific">Papilio xuthus</name>
    <name type="common">Asian swallowtail butterfly</name>
    <dbReference type="NCBI Taxonomy" id="66420"/>
    <lineage>
        <taxon>Eukaryota</taxon>
        <taxon>Metazoa</taxon>
        <taxon>Ecdysozoa</taxon>
        <taxon>Arthropoda</taxon>
        <taxon>Hexapoda</taxon>
        <taxon>Insecta</taxon>
        <taxon>Pterygota</taxon>
        <taxon>Neoptera</taxon>
        <taxon>Endopterygota</taxon>
        <taxon>Lepidoptera</taxon>
        <taxon>Glossata</taxon>
        <taxon>Ditrysia</taxon>
        <taxon>Papilionoidea</taxon>
        <taxon>Papilionidae</taxon>
        <taxon>Papilioninae</taxon>
        <taxon>Papilio</taxon>
    </lineage>
</organism>